<keyword evidence="2" id="KW-1185">Reference proteome</keyword>
<reference evidence="1 2" key="1">
    <citation type="submission" date="2020-02" db="EMBL/GenBank/DDBJ databases">
        <title>Draft genome sequence of Haematococcus lacustris strain NIES-144.</title>
        <authorList>
            <person name="Morimoto D."/>
            <person name="Nakagawa S."/>
            <person name="Yoshida T."/>
            <person name="Sawayama S."/>
        </authorList>
    </citation>
    <scope>NUCLEOTIDE SEQUENCE [LARGE SCALE GENOMIC DNA]</scope>
    <source>
        <strain evidence="1 2">NIES-144</strain>
    </source>
</reference>
<dbReference type="Proteomes" id="UP000485058">
    <property type="component" value="Unassembled WGS sequence"/>
</dbReference>
<proteinExistence type="predicted"/>
<dbReference type="AlphaFoldDB" id="A0A6A0A7J3"/>
<comment type="caution">
    <text evidence="1">The sequence shown here is derived from an EMBL/GenBank/DDBJ whole genome shotgun (WGS) entry which is preliminary data.</text>
</comment>
<sequence length="120" mass="13240">MPCYSKVPPGLQDPEVEPTSYISSWEGRIPPPPDWGLHPEAAALLGVPQDAVRLRRIKLAVMARREMRRSVVAAMTLAESVVHALLGKADLAALQQQLDLTQTLLSEAKGDQHLRHECDK</sequence>
<name>A0A6A0A7J3_HAELA</name>
<accession>A0A6A0A7J3</accession>
<evidence type="ECO:0000313" key="1">
    <source>
        <dbReference type="EMBL" id="GFH28619.1"/>
    </source>
</evidence>
<dbReference type="EMBL" id="BLLF01003961">
    <property type="protein sequence ID" value="GFH28619.1"/>
    <property type="molecule type" value="Genomic_DNA"/>
</dbReference>
<gene>
    <name evidence="1" type="ORF">HaLaN_27142</name>
</gene>
<organism evidence="1 2">
    <name type="scientific">Haematococcus lacustris</name>
    <name type="common">Green alga</name>
    <name type="synonym">Haematococcus pluvialis</name>
    <dbReference type="NCBI Taxonomy" id="44745"/>
    <lineage>
        <taxon>Eukaryota</taxon>
        <taxon>Viridiplantae</taxon>
        <taxon>Chlorophyta</taxon>
        <taxon>core chlorophytes</taxon>
        <taxon>Chlorophyceae</taxon>
        <taxon>CS clade</taxon>
        <taxon>Chlamydomonadales</taxon>
        <taxon>Haematococcaceae</taxon>
        <taxon>Haematococcus</taxon>
    </lineage>
</organism>
<evidence type="ECO:0000313" key="2">
    <source>
        <dbReference type="Proteomes" id="UP000485058"/>
    </source>
</evidence>
<protein>
    <submittedName>
        <fullName evidence="1">Uncharacterized protein</fullName>
    </submittedName>
</protein>